<proteinExistence type="predicted"/>
<evidence type="ECO:0000313" key="2">
    <source>
        <dbReference type="Proteomes" id="UP001157502"/>
    </source>
</evidence>
<evidence type="ECO:0000313" key="1">
    <source>
        <dbReference type="EMBL" id="KAJ7999245.1"/>
    </source>
</evidence>
<reference evidence="1" key="1">
    <citation type="submission" date="2021-05" db="EMBL/GenBank/DDBJ databases">
        <authorList>
            <person name="Pan Q."/>
            <person name="Jouanno E."/>
            <person name="Zahm M."/>
            <person name="Klopp C."/>
            <person name="Cabau C."/>
            <person name="Louis A."/>
            <person name="Berthelot C."/>
            <person name="Parey E."/>
            <person name="Roest Crollius H."/>
            <person name="Montfort J."/>
            <person name="Robinson-Rechavi M."/>
            <person name="Bouchez O."/>
            <person name="Lampietro C."/>
            <person name="Lopez Roques C."/>
            <person name="Donnadieu C."/>
            <person name="Postlethwait J."/>
            <person name="Bobe J."/>
            <person name="Dillon D."/>
            <person name="Chandos A."/>
            <person name="von Hippel F."/>
            <person name="Guiguen Y."/>
        </authorList>
    </citation>
    <scope>NUCLEOTIDE SEQUENCE</scope>
    <source>
        <strain evidence="1">YG-Jan2019</strain>
    </source>
</reference>
<keyword evidence="2" id="KW-1185">Reference proteome</keyword>
<accession>A0ACC2G715</accession>
<comment type="caution">
    <text evidence="1">The sequence shown here is derived from an EMBL/GenBank/DDBJ whole genome shotgun (WGS) entry which is preliminary data.</text>
</comment>
<protein>
    <submittedName>
        <fullName evidence="1">Uncharacterized protein</fullName>
    </submittedName>
</protein>
<dbReference type="Proteomes" id="UP001157502">
    <property type="component" value="Chromosome 17"/>
</dbReference>
<name>A0ACC2G715_DALPE</name>
<organism evidence="1 2">
    <name type="scientific">Dallia pectoralis</name>
    <name type="common">Alaska blackfish</name>
    <dbReference type="NCBI Taxonomy" id="75939"/>
    <lineage>
        <taxon>Eukaryota</taxon>
        <taxon>Metazoa</taxon>
        <taxon>Chordata</taxon>
        <taxon>Craniata</taxon>
        <taxon>Vertebrata</taxon>
        <taxon>Euteleostomi</taxon>
        <taxon>Actinopterygii</taxon>
        <taxon>Neopterygii</taxon>
        <taxon>Teleostei</taxon>
        <taxon>Protacanthopterygii</taxon>
        <taxon>Esociformes</taxon>
        <taxon>Umbridae</taxon>
        <taxon>Dallia</taxon>
    </lineage>
</organism>
<sequence length="99" mass="11527">MTKGKQQKDVELKEVELTEVAPKTDNEFPPSYEEATAKYEEMQAQFSWDDLAVRRIFIRKVYAILMVQLLVTVAIVALFTFCAPVKYYIQVHPELYMCS</sequence>
<dbReference type="EMBL" id="CM055744">
    <property type="protein sequence ID" value="KAJ7999245.1"/>
    <property type="molecule type" value="Genomic_DNA"/>
</dbReference>
<gene>
    <name evidence="1" type="ORF">DPEC_G00213440</name>
</gene>